<evidence type="ECO:0008006" key="4">
    <source>
        <dbReference type="Google" id="ProtNLM"/>
    </source>
</evidence>
<dbReference type="OrthoDB" id="5965899at2"/>
<reference evidence="2 3" key="1">
    <citation type="submission" date="2017-02" db="EMBL/GenBank/DDBJ databases">
        <authorList>
            <person name="Peterson S.W."/>
        </authorList>
    </citation>
    <scope>NUCLEOTIDE SEQUENCE [LARGE SCALE GENOMIC DNA]</scope>
    <source>
        <strain evidence="2 3">DSM 21749</strain>
    </source>
</reference>
<dbReference type="RefSeq" id="WP_159447333.1">
    <property type="nucleotide sequence ID" value="NZ_FUXP01000001.1"/>
</dbReference>
<feature type="transmembrane region" description="Helical" evidence="1">
    <location>
        <begin position="20"/>
        <end position="41"/>
    </location>
</feature>
<keyword evidence="1" id="KW-0812">Transmembrane</keyword>
<keyword evidence="3" id="KW-1185">Reference proteome</keyword>
<protein>
    <recommendedName>
        <fullName evidence="4">AsmA family protein</fullName>
    </recommendedName>
</protein>
<evidence type="ECO:0000313" key="2">
    <source>
        <dbReference type="EMBL" id="SJZ75104.1"/>
    </source>
</evidence>
<dbReference type="STRING" id="1122188.SAMN02745674_00760"/>
<dbReference type="EMBL" id="FUXP01000001">
    <property type="protein sequence ID" value="SJZ75104.1"/>
    <property type="molecule type" value="Genomic_DNA"/>
</dbReference>
<organism evidence="2 3">
    <name type="scientific">Lysobacter spongiicola DSM 21749</name>
    <dbReference type="NCBI Taxonomy" id="1122188"/>
    <lineage>
        <taxon>Bacteria</taxon>
        <taxon>Pseudomonadati</taxon>
        <taxon>Pseudomonadota</taxon>
        <taxon>Gammaproteobacteria</taxon>
        <taxon>Lysobacterales</taxon>
        <taxon>Lysobacteraceae</taxon>
        <taxon>Novilysobacter</taxon>
    </lineage>
</organism>
<accession>A0A1T4N792</accession>
<dbReference type="Proteomes" id="UP000190061">
    <property type="component" value="Unassembled WGS sequence"/>
</dbReference>
<name>A0A1T4N792_9GAMM</name>
<evidence type="ECO:0000313" key="3">
    <source>
        <dbReference type="Proteomes" id="UP000190061"/>
    </source>
</evidence>
<proteinExistence type="predicted"/>
<keyword evidence="1" id="KW-1133">Transmembrane helix</keyword>
<evidence type="ECO:0000256" key="1">
    <source>
        <dbReference type="SAM" id="Phobius"/>
    </source>
</evidence>
<gene>
    <name evidence="2" type="ORF">SAMN02745674_00760</name>
</gene>
<dbReference type="AlphaFoldDB" id="A0A1T4N792"/>
<keyword evidence="1" id="KW-0472">Membrane</keyword>
<sequence length="439" mass="46686">MSVGATPAPDRSDPGPRRRWRTLLIVAAVLAALLLAFAFWFSRPSQVARLVLGQAGSALGLEITSSGASEYRLRGTPHLVVRDVVARMPGASEPLLVAERLRLSLPWSTLRARGADLTVERVEADAPRLDIEMLGRWLDSRPPSTTDPRIPTLTEGLHIVRGQVIGSGWSIEGVNIDLPSLAPSAPVAARVDGRFVNGDTSVPFDLQLALTAPSQDAALGASGIATVVTPDWRLALKPTLSGLLFQGENGFGLDRMRFASPSRLTLPDQSHRFALGLAGPLRYRDGMLSIEPMGLATRGGGLVPTLAASGGFAWQEHLSLQLGGEFAGWPEAWPVLPEPLARPSDAMPFRLTYSGATNLSGPAHLELATEGSTPGTTRLAGDFRLPEILEWLEQLDRGNPLPPVDGTFETPRLELAGATLHGVRVEMSDGSDEAGAGSE</sequence>